<organism evidence="2 3">
    <name type="scientific">Cupriavidus respiraculi</name>
    <dbReference type="NCBI Taxonomy" id="195930"/>
    <lineage>
        <taxon>Bacteria</taxon>
        <taxon>Pseudomonadati</taxon>
        <taxon>Pseudomonadota</taxon>
        <taxon>Betaproteobacteria</taxon>
        <taxon>Burkholderiales</taxon>
        <taxon>Burkholderiaceae</taxon>
        <taxon>Cupriavidus</taxon>
    </lineage>
</organism>
<keyword evidence="1" id="KW-0812">Transmembrane</keyword>
<evidence type="ECO:0008006" key="4">
    <source>
        <dbReference type="Google" id="ProtNLM"/>
    </source>
</evidence>
<reference evidence="2 3" key="1">
    <citation type="submission" date="2021-08" db="EMBL/GenBank/DDBJ databases">
        <authorList>
            <person name="Peeters C."/>
        </authorList>
    </citation>
    <scope>NUCLEOTIDE SEQUENCE [LARGE SCALE GENOMIC DNA]</scope>
    <source>
        <strain evidence="2 3">LMG 21510</strain>
    </source>
</reference>
<comment type="caution">
    <text evidence="2">The sequence shown here is derived from an EMBL/GenBank/DDBJ whole genome shotgun (WGS) entry which is preliminary data.</text>
</comment>
<accession>A0ABM8WM68</accession>
<evidence type="ECO:0000256" key="1">
    <source>
        <dbReference type="SAM" id="Phobius"/>
    </source>
</evidence>
<dbReference type="InterPro" id="IPR021762">
    <property type="entry name" value="DUF3325"/>
</dbReference>
<dbReference type="Proteomes" id="UP000721236">
    <property type="component" value="Unassembled WGS sequence"/>
</dbReference>
<protein>
    <recommendedName>
        <fullName evidence="4">DUF3325 domain-containing protein</fullName>
    </recommendedName>
</protein>
<gene>
    <name evidence="2" type="ORF">LMG21510_01102</name>
</gene>
<sequence length="118" mass="12157">MSAMLAFVASLALAFSGFGALSMTLDRHYAQVHGRGAEPPPALLPYLHGLGWLALGLALASHVGAEGWAMGTLYWVGTLTVSGVALVLLLSYAPRTAPRLAPWAAAVGLGSFALQLAN</sequence>
<feature type="transmembrane region" description="Helical" evidence="1">
    <location>
        <begin position="43"/>
        <end position="61"/>
    </location>
</feature>
<evidence type="ECO:0000313" key="2">
    <source>
        <dbReference type="EMBL" id="CAG9168501.1"/>
    </source>
</evidence>
<feature type="transmembrane region" description="Helical" evidence="1">
    <location>
        <begin position="73"/>
        <end position="94"/>
    </location>
</feature>
<proteinExistence type="predicted"/>
<dbReference type="RefSeq" id="WP_224040172.1">
    <property type="nucleotide sequence ID" value="NZ_CAJZAH010000001.1"/>
</dbReference>
<keyword evidence="3" id="KW-1185">Reference proteome</keyword>
<dbReference type="Pfam" id="PF11804">
    <property type="entry name" value="DUF3325"/>
    <property type="match status" value="1"/>
</dbReference>
<evidence type="ECO:0000313" key="3">
    <source>
        <dbReference type="Proteomes" id="UP000721236"/>
    </source>
</evidence>
<name>A0ABM8WM68_9BURK</name>
<keyword evidence="1" id="KW-0472">Membrane</keyword>
<keyword evidence="1" id="KW-1133">Transmembrane helix</keyword>
<dbReference type="EMBL" id="CAJZAH010000001">
    <property type="protein sequence ID" value="CAG9168501.1"/>
    <property type="molecule type" value="Genomic_DNA"/>
</dbReference>